<feature type="coiled-coil region" evidence="1">
    <location>
        <begin position="102"/>
        <end position="132"/>
    </location>
</feature>
<keyword evidence="1" id="KW-0175">Coiled coil</keyword>
<dbReference type="OrthoDB" id="9829338at2"/>
<protein>
    <submittedName>
        <fullName evidence="4">Uncharacterized protein</fullName>
    </submittedName>
</protein>
<reference evidence="4 5" key="1">
    <citation type="submission" date="2013-10" db="EMBL/GenBank/DDBJ databases">
        <title>The Genome Sequence of Enterococcus cecorum DSM 20682 (= ATCC 43198) (Illumina assembly).</title>
        <authorList>
            <consortium name="The Broad Institute Genomics Platform"/>
            <consortium name="The Broad Institute Genome Sequencing Center for Infectious Disease"/>
            <person name="Earl A."/>
            <person name="Russ C."/>
            <person name="Gilmore M."/>
            <person name="Surin D."/>
            <person name="Walker B."/>
            <person name="Young S."/>
            <person name="Zeng Q."/>
            <person name="Gargeya S."/>
            <person name="Fitzgerald M."/>
            <person name="Haas B."/>
            <person name="Abouelleil A."/>
            <person name="Allen A.W."/>
            <person name="Alvarado L."/>
            <person name="Arachchi H.M."/>
            <person name="Berlin A.M."/>
            <person name="Chapman S.B."/>
            <person name="Gainer-Dewar J."/>
            <person name="Goldberg J."/>
            <person name="Griggs A."/>
            <person name="Gujja S."/>
            <person name="Hansen M."/>
            <person name="Howarth C."/>
            <person name="Imamovic A."/>
            <person name="Ireland A."/>
            <person name="Larimer J."/>
            <person name="McCowan C."/>
            <person name="Murphy C."/>
            <person name="Pearson M."/>
            <person name="Poon T.W."/>
            <person name="Priest M."/>
            <person name="Roberts A."/>
            <person name="Saif S."/>
            <person name="Shea T."/>
            <person name="Sisk P."/>
            <person name="Sykes S."/>
            <person name="Wortman J."/>
            <person name="Nusbaum C."/>
            <person name="Birren B."/>
        </authorList>
    </citation>
    <scope>NUCLEOTIDE SEQUENCE [LARGE SCALE GENOMIC DNA]</scope>
    <source>
        <strain evidence="4 5">ATCC 43198</strain>
    </source>
</reference>
<dbReference type="RefSeq" id="WP_016251291.1">
    <property type="nucleotide sequence ID" value="NZ_ASWI01000003.1"/>
</dbReference>
<proteinExistence type="predicted"/>
<dbReference type="HOGENOM" id="CLU_019598_0_0_9"/>
<keyword evidence="3" id="KW-0812">Transmembrane</keyword>
<evidence type="ECO:0000313" key="4">
    <source>
        <dbReference type="EMBL" id="ESK61953.1"/>
    </source>
</evidence>
<accession>S1RSA3</accession>
<dbReference type="GeneID" id="60872092"/>
<feature type="transmembrane region" description="Helical" evidence="3">
    <location>
        <begin position="166"/>
        <end position="183"/>
    </location>
</feature>
<evidence type="ECO:0000256" key="1">
    <source>
        <dbReference type="SAM" id="Coils"/>
    </source>
</evidence>
<sequence>MTDFNNLHNLSSNNSNNSDNSNKNNDLMEKVKLFAKQSLNYISDKATMIYRVTKPFLELFFKNIFDFFKIKSLTKLDKKGTYTADKSRLIRIILQEVSKSDVNIYNQLISNAEAKKEEKKASKLARKQARKQMSWQEKKENLSANILLMLIAFVILKVAFSFLKVYLSSIVFVALFVVAPIFYKIKQFVKEAENEENLKELKKIRADVYDIYMLFANTSSQYKLQNLILSYLEKTKEIEETLNIKLDYTKTGITKDLNEIVKITIKADINDKSKITVNKSTDDRLNLSIIPSENKLVSNYQIELHLDNLIAESLNLQPVFDVKQYILDNDFAKYYSDLEDLELKNKGLSKEALKYINFLRQDNTKEVLGMHLHNQFAKKMVVTKKYLKVFMILDSITKSQIQSKASYIGSKLGITPYILKGDGDNSCYLMFVFDDDFKGREVKYNEIREMAEKRELNIGSTLTEDLVVKYPNAHNPKNLNDEIGGLAGSGKTSFINLKTAFEMELKDENGEYEYQDFVFMSVKANEDFRKPFEKTGALIVKEPQEQYDYLCLIDDYFEYEVGKQITDVYAKDIADYNKTIANNSKYSHLPKLGIFNLKIDEKQNNVADLEYIKIKNEFGETVNLKQAYEIKLAKMARTHRSRGLRILVGTQDFNVKEMGAYRKQTTTQIYGVSSSNVWNNIDKSGFMFNHITNNNKQNMGQFYFKSSELKVKNEDNFLYLSDERFIEVATNYIDSDEIAKNISRKFNTKDKLEAFRQKRDSVNNQEESTIQSINETISDDEVLDFDNLDL</sequence>
<evidence type="ECO:0000256" key="3">
    <source>
        <dbReference type="SAM" id="Phobius"/>
    </source>
</evidence>
<keyword evidence="3" id="KW-0472">Membrane</keyword>
<dbReference type="AlphaFoldDB" id="S1RSA3"/>
<comment type="caution">
    <text evidence="4">The sequence shown here is derived from an EMBL/GenBank/DDBJ whole genome shotgun (WGS) entry which is preliminary data.</text>
</comment>
<evidence type="ECO:0000313" key="5">
    <source>
        <dbReference type="Proteomes" id="UP000017415"/>
    </source>
</evidence>
<dbReference type="Proteomes" id="UP000017415">
    <property type="component" value="Unassembled WGS sequence"/>
</dbReference>
<name>S1RSA3_9ENTE</name>
<keyword evidence="5" id="KW-1185">Reference proteome</keyword>
<organism evidence="4 5">
    <name type="scientific">Enterococcus cecorum DSM 20682 = ATCC 43198</name>
    <dbReference type="NCBI Taxonomy" id="1121864"/>
    <lineage>
        <taxon>Bacteria</taxon>
        <taxon>Bacillati</taxon>
        <taxon>Bacillota</taxon>
        <taxon>Bacilli</taxon>
        <taxon>Lactobacillales</taxon>
        <taxon>Enterococcaceae</taxon>
        <taxon>Enterococcus</taxon>
    </lineage>
</organism>
<keyword evidence="3" id="KW-1133">Transmembrane helix</keyword>
<feature type="region of interest" description="Disordered" evidence="2">
    <location>
        <begin position="1"/>
        <end position="23"/>
    </location>
</feature>
<dbReference type="PATRIC" id="fig|1121864.4.peg.1107"/>
<feature type="transmembrane region" description="Helical" evidence="3">
    <location>
        <begin position="142"/>
        <end position="160"/>
    </location>
</feature>
<evidence type="ECO:0000256" key="2">
    <source>
        <dbReference type="SAM" id="MobiDB-lite"/>
    </source>
</evidence>
<dbReference type="EMBL" id="AHYS01000004">
    <property type="protein sequence ID" value="ESK61953.1"/>
    <property type="molecule type" value="Genomic_DNA"/>
</dbReference>
<dbReference type="eggNOG" id="ENOG503116E">
    <property type="taxonomic scope" value="Bacteria"/>
</dbReference>
<gene>
    <name evidence="4" type="ORF">OMO_00941</name>
</gene>